<organism evidence="1 2">
    <name type="scientific">Zosterops borbonicus</name>
    <dbReference type="NCBI Taxonomy" id="364589"/>
    <lineage>
        <taxon>Eukaryota</taxon>
        <taxon>Metazoa</taxon>
        <taxon>Chordata</taxon>
        <taxon>Craniata</taxon>
        <taxon>Vertebrata</taxon>
        <taxon>Euteleostomi</taxon>
        <taxon>Archelosauria</taxon>
        <taxon>Archosauria</taxon>
        <taxon>Dinosauria</taxon>
        <taxon>Saurischia</taxon>
        <taxon>Theropoda</taxon>
        <taxon>Coelurosauria</taxon>
        <taxon>Aves</taxon>
        <taxon>Neognathae</taxon>
        <taxon>Neoaves</taxon>
        <taxon>Telluraves</taxon>
        <taxon>Australaves</taxon>
        <taxon>Passeriformes</taxon>
        <taxon>Sylvioidea</taxon>
        <taxon>Zosteropidae</taxon>
        <taxon>Zosterops</taxon>
    </lineage>
</organism>
<keyword evidence="2" id="KW-1185">Reference proteome</keyword>
<proteinExistence type="predicted"/>
<protein>
    <submittedName>
        <fullName evidence="1">Uncharacterized protein</fullName>
    </submittedName>
</protein>
<name>A0A8K1LRW7_9PASS</name>
<evidence type="ECO:0000313" key="2">
    <source>
        <dbReference type="Proteomes" id="UP000796761"/>
    </source>
</evidence>
<comment type="caution">
    <text evidence="1">The sequence shown here is derived from an EMBL/GenBank/DDBJ whole genome shotgun (WGS) entry which is preliminary data.</text>
</comment>
<accession>A0A8K1LRW7</accession>
<gene>
    <name evidence="1" type="ORF">HGM15179_003393</name>
</gene>
<dbReference type="Proteomes" id="UP000796761">
    <property type="component" value="Unassembled WGS sequence"/>
</dbReference>
<reference evidence="1" key="1">
    <citation type="submission" date="2019-04" db="EMBL/GenBank/DDBJ databases">
        <title>Genome assembly of Zosterops borbonicus 15179.</title>
        <authorList>
            <person name="Leroy T."/>
            <person name="Anselmetti Y."/>
            <person name="Tilak M.-K."/>
            <person name="Nabholz B."/>
        </authorList>
    </citation>
    <scope>NUCLEOTIDE SEQUENCE</scope>
    <source>
        <strain evidence="1">HGM_15179</strain>
        <tissue evidence="1">Muscle</tissue>
    </source>
</reference>
<evidence type="ECO:0000313" key="1">
    <source>
        <dbReference type="EMBL" id="TRZ23686.1"/>
    </source>
</evidence>
<dbReference type="EMBL" id="SWJQ01000067">
    <property type="protein sequence ID" value="TRZ23686.1"/>
    <property type="molecule type" value="Genomic_DNA"/>
</dbReference>
<sequence length="98" mass="10847">MSEYGKYISERDKDGLEGRNDISGCYLKIAFMVACCDSACWLGLWVAEGIQQVEVLEFCVAEPMDMPVELRLQCSSPGKAGSGALVGFQRWKDWQSSA</sequence>
<dbReference type="AlphaFoldDB" id="A0A8K1LRW7"/>
<feature type="non-terminal residue" evidence="1">
    <location>
        <position position="98"/>
    </location>
</feature>